<dbReference type="AlphaFoldDB" id="A0A1I0EFN4"/>
<reference evidence="2" key="1">
    <citation type="submission" date="2016-10" db="EMBL/GenBank/DDBJ databases">
        <authorList>
            <person name="Varghese N."/>
            <person name="Submissions S."/>
        </authorList>
    </citation>
    <scope>NUCLEOTIDE SEQUENCE [LARGE SCALE GENOMIC DNA]</scope>
    <source>
        <strain evidence="2">Nm71</strain>
    </source>
</reference>
<gene>
    <name evidence="1" type="ORF">SAMN05216326_12713</name>
</gene>
<evidence type="ECO:0000313" key="2">
    <source>
        <dbReference type="Proteomes" id="UP000199345"/>
    </source>
</evidence>
<accession>A0A1I0EFN4</accession>
<dbReference type="Proteomes" id="UP000199345">
    <property type="component" value="Unassembled WGS sequence"/>
</dbReference>
<protein>
    <submittedName>
        <fullName evidence="1">Uncharacterized protein</fullName>
    </submittedName>
</protein>
<organism evidence="1 2">
    <name type="scientific">Nitrosomonas marina</name>
    <dbReference type="NCBI Taxonomy" id="917"/>
    <lineage>
        <taxon>Bacteria</taxon>
        <taxon>Pseudomonadati</taxon>
        <taxon>Pseudomonadota</taxon>
        <taxon>Betaproteobacteria</taxon>
        <taxon>Nitrosomonadales</taxon>
        <taxon>Nitrosomonadaceae</taxon>
        <taxon>Nitrosomonas</taxon>
    </lineage>
</organism>
<evidence type="ECO:0000313" key="1">
    <source>
        <dbReference type="EMBL" id="SET44015.1"/>
    </source>
</evidence>
<sequence>MILIIHLIYLSYYGFCDKSLFAEYHLPVNAAQSEEENI</sequence>
<keyword evidence="2" id="KW-1185">Reference proteome</keyword>
<dbReference type="EMBL" id="FOIA01000027">
    <property type="protein sequence ID" value="SET44015.1"/>
    <property type="molecule type" value="Genomic_DNA"/>
</dbReference>
<proteinExistence type="predicted"/>
<name>A0A1I0EFN4_9PROT</name>